<evidence type="ECO:0000259" key="4">
    <source>
        <dbReference type="PROSITE" id="PS50206"/>
    </source>
</evidence>
<evidence type="ECO:0000256" key="1">
    <source>
        <dbReference type="ARBA" id="ARBA00022737"/>
    </source>
</evidence>
<dbReference type="CDD" id="cd01448">
    <property type="entry name" value="TST_Repeat_1"/>
    <property type="match status" value="1"/>
</dbReference>
<gene>
    <name evidence="5" type="ORF">C7B77_00545</name>
</gene>
<dbReference type="PANTHER" id="PTHR43855">
    <property type="entry name" value="THIOSULFATE SULFURTRANSFERASE"/>
    <property type="match status" value="1"/>
</dbReference>
<keyword evidence="6" id="KW-1185">Reference proteome</keyword>
<dbReference type="EMBL" id="PVWO01000004">
    <property type="protein sequence ID" value="PSB59517.1"/>
    <property type="molecule type" value="Genomic_DNA"/>
</dbReference>
<dbReference type="Gene3D" id="3.40.250.10">
    <property type="entry name" value="Rhodanese-like domain"/>
    <property type="match status" value="2"/>
</dbReference>
<accession>A0A2T1GNJ6</accession>
<evidence type="ECO:0000256" key="2">
    <source>
        <dbReference type="ARBA" id="ARBA00047549"/>
    </source>
</evidence>
<proteinExistence type="predicted"/>
<dbReference type="PROSITE" id="PS50206">
    <property type="entry name" value="RHODANESE_3"/>
    <property type="match status" value="2"/>
</dbReference>
<dbReference type="SUPFAM" id="SSF52821">
    <property type="entry name" value="Rhodanese/Cell cycle control phosphatase"/>
    <property type="match status" value="2"/>
</dbReference>
<dbReference type="RefSeq" id="WP_106299371.1">
    <property type="nucleotide sequence ID" value="NZ_PVWO01000004.1"/>
</dbReference>
<dbReference type="Pfam" id="PF00581">
    <property type="entry name" value="Rhodanese"/>
    <property type="match status" value="2"/>
</dbReference>
<evidence type="ECO:0000313" key="5">
    <source>
        <dbReference type="EMBL" id="PSB59517.1"/>
    </source>
</evidence>
<dbReference type="PANTHER" id="PTHR43855:SF1">
    <property type="entry name" value="THIOSULFATE SULFURTRANSFERASE"/>
    <property type="match status" value="1"/>
</dbReference>
<dbReference type="InterPro" id="IPR051126">
    <property type="entry name" value="Thiosulfate_sulfurtransferase"/>
</dbReference>
<evidence type="ECO:0000256" key="3">
    <source>
        <dbReference type="RuleBase" id="RU000507"/>
    </source>
</evidence>
<dbReference type="CDD" id="cd01449">
    <property type="entry name" value="TST_Repeat_2"/>
    <property type="match status" value="1"/>
</dbReference>
<sequence length="280" mass="31265">MSDYAHPEVLVDTQWLLDRLHNPTVRVVELNMSPEQFKDAHIPGAVFWNIFTDLLAPDLSMNLDPTAISQLLSRSGITPDTTVIAYGSYPDTGALIFWFLKTLGHDRVYVLNGGHQKWLAEGRPVVSEFASFPPTQDRELSVNPDLRVLQAQVQTSLDRSDCVLLDVRTPPEYRGEIFMMKPPEGSERGGHIHGAVNIENVLALDEDGTFKSAEALQALYSSQGVTADKEVFPYCAIGGRSACTWFVLKYLLGYPHVRNYDGSWNEWSRQTDLPIAVGDN</sequence>
<feature type="domain" description="Rhodanese" evidence="4">
    <location>
        <begin position="32"/>
        <end position="127"/>
    </location>
</feature>
<dbReference type="SMART" id="SM00450">
    <property type="entry name" value="RHOD"/>
    <property type="match status" value="2"/>
</dbReference>
<evidence type="ECO:0000313" key="6">
    <source>
        <dbReference type="Proteomes" id="UP000238937"/>
    </source>
</evidence>
<dbReference type="InterPro" id="IPR001763">
    <property type="entry name" value="Rhodanese-like_dom"/>
</dbReference>
<dbReference type="InterPro" id="IPR036873">
    <property type="entry name" value="Rhodanese-like_dom_sf"/>
</dbReference>
<protein>
    <recommendedName>
        <fullName evidence="3">Sulfurtransferase</fullName>
    </recommendedName>
</protein>
<comment type="caution">
    <text evidence="5">The sequence shown here is derived from an EMBL/GenBank/DDBJ whole genome shotgun (WGS) entry which is preliminary data.</text>
</comment>
<feature type="domain" description="Rhodanese" evidence="4">
    <location>
        <begin position="158"/>
        <end position="276"/>
    </location>
</feature>
<dbReference type="InterPro" id="IPR001307">
    <property type="entry name" value="Thiosulphate_STrfase_CS"/>
</dbReference>
<dbReference type="GO" id="GO:0004792">
    <property type="term" value="F:thiosulfate-cyanide sulfurtransferase activity"/>
    <property type="evidence" value="ECO:0007669"/>
    <property type="project" value="UniProtKB-EC"/>
</dbReference>
<comment type="catalytic activity">
    <reaction evidence="2">
        <text>thiosulfate + hydrogen cyanide = thiocyanate + sulfite + 2 H(+)</text>
        <dbReference type="Rhea" id="RHEA:16881"/>
        <dbReference type="ChEBI" id="CHEBI:15378"/>
        <dbReference type="ChEBI" id="CHEBI:17359"/>
        <dbReference type="ChEBI" id="CHEBI:18022"/>
        <dbReference type="ChEBI" id="CHEBI:18407"/>
        <dbReference type="ChEBI" id="CHEBI:33542"/>
        <dbReference type="EC" id="2.8.1.1"/>
    </reaction>
</comment>
<dbReference type="Proteomes" id="UP000238937">
    <property type="component" value="Unassembled WGS sequence"/>
</dbReference>
<keyword evidence="3 5" id="KW-0808">Transferase</keyword>
<name>A0A2T1GNJ6_9CYAN</name>
<keyword evidence="1" id="KW-0677">Repeat</keyword>
<reference evidence="5 6" key="1">
    <citation type="submission" date="2018-03" db="EMBL/GenBank/DDBJ databases">
        <title>The ancient ancestry and fast evolution of plastids.</title>
        <authorList>
            <person name="Moore K.R."/>
            <person name="Magnabosco C."/>
            <person name="Momper L."/>
            <person name="Gold D.A."/>
            <person name="Bosak T."/>
            <person name="Fournier G.P."/>
        </authorList>
    </citation>
    <scope>NUCLEOTIDE SEQUENCE [LARGE SCALE GENOMIC DNA]</scope>
    <source>
        <strain evidence="5 6">CCALA 037</strain>
    </source>
</reference>
<dbReference type="OrthoDB" id="9770030at2"/>
<dbReference type="PROSITE" id="PS00683">
    <property type="entry name" value="RHODANESE_2"/>
    <property type="match status" value="1"/>
</dbReference>
<dbReference type="AlphaFoldDB" id="A0A2T1GNJ6"/>
<organism evidence="5 6">
    <name type="scientific">Chamaesiphon polymorphus CCALA 037</name>
    <dbReference type="NCBI Taxonomy" id="2107692"/>
    <lineage>
        <taxon>Bacteria</taxon>
        <taxon>Bacillati</taxon>
        <taxon>Cyanobacteriota</taxon>
        <taxon>Cyanophyceae</taxon>
        <taxon>Gomontiellales</taxon>
        <taxon>Chamaesiphonaceae</taxon>
        <taxon>Chamaesiphon</taxon>
    </lineage>
</organism>